<reference evidence="1 2" key="1">
    <citation type="submission" date="2018-10" db="EMBL/GenBank/DDBJ databases">
        <title>Paraburkholderia sp. 7MK8-2, isolated from soil.</title>
        <authorList>
            <person name="Gao Z.-H."/>
            <person name="Qiu L.-H."/>
        </authorList>
    </citation>
    <scope>NUCLEOTIDE SEQUENCE [LARGE SCALE GENOMIC DNA]</scope>
    <source>
        <strain evidence="1 2">7MK8-2</strain>
    </source>
</reference>
<proteinExistence type="predicted"/>
<dbReference type="GO" id="GO:0005509">
    <property type="term" value="F:calcium ion binding"/>
    <property type="evidence" value="ECO:0007669"/>
    <property type="project" value="InterPro"/>
</dbReference>
<organism evidence="1 2">
    <name type="scientific">Trinickia fusca</name>
    <dbReference type="NCBI Taxonomy" id="2419777"/>
    <lineage>
        <taxon>Bacteria</taxon>
        <taxon>Pseudomonadati</taxon>
        <taxon>Pseudomonadota</taxon>
        <taxon>Betaproteobacteria</taxon>
        <taxon>Burkholderiales</taxon>
        <taxon>Burkholderiaceae</taxon>
        <taxon>Trinickia</taxon>
    </lineage>
</organism>
<dbReference type="PANTHER" id="PTHR14139:SF2">
    <property type="entry name" value="CALSYNTENIN-1"/>
    <property type="match status" value="1"/>
</dbReference>
<keyword evidence="2" id="KW-1185">Reference proteome</keyword>
<gene>
    <name evidence="1" type="ORF">D7S89_12190</name>
</gene>
<evidence type="ECO:0008006" key="3">
    <source>
        <dbReference type="Google" id="ProtNLM"/>
    </source>
</evidence>
<accession>A0A494XEM6</accession>
<evidence type="ECO:0000313" key="1">
    <source>
        <dbReference type="EMBL" id="RKP48111.1"/>
    </source>
</evidence>
<evidence type="ECO:0000313" key="2">
    <source>
        <dbReference type="Proteomes" id="UP000280434"/>
    </source>
</evidence>
<dbReference type="PANTHER" id="PTHR14139">
    <property type="entry name" value="CALSYNTENIN"/>
    <property type="match status" value="1"/>
</dbReference>
<dbReference type="EMBL" id="RBZV01000004">
    <property type="protein sequence ID" value="RKP48111.1"/>
    <property type="molecule type" value="Genomic_DNA"/>
</dbReference>
<protein>
    <recommendedName>
        <fullName evidence="3">Dystroglycan-type cadherin-like domain-containing protein</fullName>
    </recommendedName>
</protein>
<dbReference type="Proteomes" id="UP000280434">
    <property type="component" value="Unassembled WGS sequence"/>
</dbReference>
<dbReference type="InterPro" id="IPR013783">
    <property type="entry name" value="Ig-like_fold"/>
</dbReference>
<dbReference type="OrthoDB" id="6091599at2"/>
<dbReference type="SUPFAM" id="SSF49313">
    <property type="entry name" value="Cadherin-like"/>
    <property type="match status" value="1"/>
</dbReference>
<sequence>MLTLTSAGGIATLAQWQAALDAVTYTDTAITPNNATRTISFTANDGVNTSNTATRTVTVADVDQTPIVTTTGGTTNYVGGTSATAVDGGVTVSDRDNTTQSTGTVSITTGFHSGDTLSFTNTSSLLFGNIVASYNAGTGVLTLSSSGATAQDAQWANAFDAVTFSAGVSATPGNRTVSFIVNDGIENSTAATKTVDVLGPPTVTTDSGSASFTAGDNVTSTPVTIDSGLTVTDGSSSTLASATIAITGNFHSGEDVLAFTNNGSTMGNIAGAYNATTGVLTLTSAGGIATLAQWQAALDAVTYTDTAITPNNATRTISFTANDGVNTSNTATRTVTVADVDQTPIVTTTGGTTNYTAGASATTVDGGVTVSDLDNTTQASGTVTIGSGFHSGDTLAFTNTSLTLFGNITASYNAGTGVLTLSSSGATATDAQWANAFDAVTFSAGTSATVGNRTISFVVNDGTENSAAATKTVDVLGPPTVTTDSGSAAFTAGDNVASTPVTIDSGLTVTDGSSSTLASATIAITGNFHSGQDVLAFTNDGSTMGNIAGAYNATTGVLTLTSSGASATLAQWQAALDAVTYTDTAITPNNATRTISFTTNDGVNTSNTATRTVTVADVDQTPIVTTTSGTTTYEAGASGTTVDGGVTVSDRDNATLASATVTIGSGFQSGDTLSFSNTNSTLFGNISASYNAGTGVLTLTSADALATDAQWANAFDAVTFSAGTSATVGNRTISFVVNDGIENSTAATKTVEVVGPPTVTTDSGSAAFTAGDNVTSTPVTIDSGLAVADPTSTTLSTATVAITGNFHSGEDVLSFTNDGATMGNIASSYNATTGVLTLTSSGSSATLAQWRAALDAILYTDTAITPTNTTRTISFTVNDGTASSALATRTVTVADTDQTPIVTTSSSTTSFTGNVNGTAVPVAIDSGIAVSDRDNTTLASATVSITDGYKSGEDLLAFKNDGATMGNISGSFNAATGVLTLTSSGNSATLAQWQAALAAVTYVDDSTNATGGTRTVAFTINDGTKNSVAATHMVAVNPGEAPAETLIVQVTDDMPPPPDTPTVADGAHSAPLIVLVELDNASEPGAIPTNVHTATFSGDAHQGNRGSVGETSVTAPIETPSESTHAPIDIPVVIDHRNALLGQPFALALQTAPTGRGDEGTGGLVTIAVRQADGRPLPAWVHYDPATGVLSGTAPADGPRELHMVVVLRDTSGHVTRRDVVLDFRGSRNVHAAGHHDVPHAARAAAKPSLADQFVRQRRAFHVAQASRTA</sequence>
<dbReference type="InterPro" id="IPR015919">
    <property type="entry name" value="Cadherin-like_sf"/>
</dbReference>
<dbReference type="Gene3D" id="2.60.40.10">
    <property type="entry name" value="Immunoglobulins"/>
    <property type="match status" value="1"/>
</dbReference>
<name>A0A494XEM6_9BURK</name>
<dbReference type="AlphaFoldDB" id="A0A494XEM6"/>
<comment type="caution">
    <text evidence="1">The sequence shown here is derived from an EMBL/GenBank/DDBJ whole genome shotgun (WGS) entry which is preliminary data.</text>
</comment>
<dbReference type="GO" id="GO:0016020">
    <property type="term" value="C:membrane"/>
    <property type="evidence" value="ECO:0007669"/>
    <property type="project" value="InterPro"/>
</dbReference>